<dbReference type="Proteomes" id="UP000291343">
    <property type="component" value="Unassembled WGS sequence"/>
</dbReference>
<comment type="caution">
    <text evidence="1">The sequence shown here is derived from an EMBL/GenBank/DDBJ whole genome shotgun (WGS) entry which is preliminary data.</text>
</comment>
<name>A0A482XIC9_LAOST</name>
<evidence type="ECO:0000313" key="2">
    <source>
        <dbReference type="Proteomes" id="UP000291343"/>
    </source>
</evidence>
<dbReference type="AlphaFoldDB" id="A0A482XIC9"/>
<dbReference type="InParanoid" id="A0A482XIC9"/>
<sequence length="76" mass="8667">MRGWEIGLSRLETRPPFEEEPIAASITKCARCGKQSLTQVARNWSRINNDALCVAPFRRKIIPRSHIMCSTEPEVL</sequence>
<dbReference type="EMBL" id="QKKF02009990">
    <property type="protein sequence ID" value="RZF45088.1"/>
    <property type="molecule type" value="Genomic_DNA"/>
</dbReference>
<proteinExistence type="predicted"/>
<evidence type="ECO:0000313" key="1">
    <source>
        <dbReference type="EMBL" id="RZF45088.1"/>
    </source>
</evidence>
<protein>
    <submittedName>
        <fullName evidence="1">Uncharacterized protein</fullName>
    </submittedName>
</protein>
<gene>
    <name evidence="1" type="ORF">LSTR_LSTR016991</name>
</gene>
<keyword evidence="2" id="KW-1185">Reference proteome</keyword>
<organism evidence="1 2">
    <name type="scientific">Laodelphax striatellus</name>
    <name type="common">Small brown planthopper</name>
    <name type="synonym">Delphax striatella</name>
    <dbReference type="NCBI Taxonomy" id="195883"/>
    <lineage>
        <taxon>Eukaryota</taxon>
        <taxon>Metazoa</taxon>
        <taxon>Ecdysozoa</taxon>
        <taxon>Arthropoda</taxon>
        <taxon>Hexapoda</taxon>
        <taxon>Insecta</taxon>
        <taxon>Pterygota</taxon>
        <taxon>Neoptera</taxon>
        <taxon>Paraneoptera</taxon>
        <taxon>Hemiptera</taxon>
        <taxon>Auchenorrhyncha</taxon>
        <taxon>Fulgoroidea</taxon>
        <taxon>Delphacidae</taxon>
        <taxon>Criomorphinae</taxon>
        <taxon>Laodelphax</taxon>
    </lineage>
</organism>
<accession>A0A482XIC9</accession>
<reference evidence="1 2" key="1">
    <citation type="journal article" date="2017" name="Gigascience">
        <title>Genome sequence of the small brown planthopper, Laodelphax striatellus.</title>
        <authorList>
            <person name="Zhu J."/>
            <person name="Jiang F."/>
            <person name="Wang X."/>
            <person name="Yang P."/>
            <person name="Bao Y."/>
            <person name="Zhao W."/>
            <person name="Wang W."/>
            <person name="Lu H."/>
            <person name="Wang Q."/>
            <person name="Cui N."/>
            <person name="Li J."/>
            <person name="Chen X."/>
            <person name="Luo L."/>
            <person name="Yu J."/>
            <person name="Kang L."/>
            <person name="Cui F."/>
        </authorList>
    </citation>
    <scope>NUCLEOTIDE SEQUENCE [LARGE SCALE GENOMIC DNA]</scope>
    <source>
        <strain evidence="1">Lst14</strain>
    </source>
</reference>